<name>A0A6P1NS16_9MICC</name>
<accession>A0A6P1NS16</accession>
<organism evidence="2 3">
    <name type="scientific">Pseudarthrobacter psychrotolerans</name>
    <dbReference type="NCBI Taxonomy" id="2697569"/>
    <lineage>
        <taxon>Bacteria</taxon>
        <taxon>Bacillati</taxon>
        <taxon>Actinomycetota</taxon>
        <taxon>Actinomycetes</taxon>
        <taxon>Micrococcales</taxon>
        <taxon>Micrococcaceae</taxon>
        <taxon>Pseudarthrobacter</taxon>
    </lineage>
</organism>
<protein>
    <submittedName>
        <fullName evidence="2">Alpha/beta fold hydrolase</fullName>
    </submittedName>
</protein>
<dbReference type="Proteomes" id="UP000464186">
    <property type="component" value="Chromosome"/>
</dbReference>
<dbReference type="GO" id="GO:0016787">
    <property type="term" value="F:hydrolase activity"/>
    <property type="evidence" value="ECO:0007669"/>
    <property type="project" value="UniProtKB-KW"/>
</dbReference>
<keyword evidence="3" id="KW-1185">Reference proteome</keyword>
<keyword evidence="2" id="KW-0378">Hydrolase</keyword>
<proteinExistence type="predicted"/>
<reference evidence="2 3" key="1">
    <citation type="submission" date="2020-01" db="EMBL/GenBank/DDBJ databases">
        <title>Pseudarthrobacter psychrotolerans sp. nov., isolated from antarctic soil.</title>
        <authorList>
            <person name="Shin Y."/>
            <person name="Park W."/>
        </authorList>
    </citation>
    <scope>NUCLEOTIDE SEQUENCE [LARGE SCALE GENOMIC DNA]</scope>
    <source>
        <strain evidence="2 3">YJ56</strain>
    </source>
</reference>
<dbReference type="SUPFAM" id="SSF53474">
    <property type="entry name" value="alpha/beta-Hydrolases"/>
    <property type="match status" value="1"/>
</dbReference>
<sequence length="289" mass="30860">MSETRVIQTSLGTVEVMYLPGDKPAVLFFPGGHCSAASDCGWSLYTSEGHGVLAFSRPGYGNTNVGRLTPAEFVPAVAECCEALAIDQTAGAVGISFGGPQAIHAASSLPGLFPRLVLHSCAPSTLAYPDTRLESLSGPVAFSPALQGLTWKALGRLVDSDAGLRRMVGALSKRPVNDWWHTWSVEDKRRARELFQTMRSGTGFVNDLHQARPDRASYRRLVQTRTICPTLVTASRHDAGVAFAHAEDYAGTIPRATLVELSAPSHLFWLGPAYAEAQAAVSAFMASTS</sequence>
<evidence type="ECO:0000259" key="1">
    <source>
        <dbReference type="Pfam" id="PF12697"/>
    </source>
</evidence>
<dbReference type="Pfam" id="PF12697">
    <property type="entry name" value="Abhydrolase_6"/>
    <property type="match status" value="1"/>
</dbReference>
<dbReference type="AlphaFoldDB" id="A0A6P1NS16"/>
<dbReference type="InterPro" id="IPR029058">
    <property type="entry name" value="AB_hydrolase_fold"/>
</dbReference>
<dbReference type="KEGG" id="psey:GU243_17135"/>
<dbReference type="InterPro" id="IPR000073">
    <property type="entry name" value="AB_hydrolase_1"/>
</dbReference>
<feature type="domain" description="AB hydrolase-1" evidence="1">
    <location>
        <begin position="26"/>
        <end position="271"/>
    </location>
</feature>
<dbReference type="InterPro" id="IPR050471">
    <property type="entry name" value="AB_hydrolase"/>
</dbReference>
<dbReference type="EMBL" id="CP047898">
    <property type="protein sequence ID" value="QHK21150.1"/>
    <property type="molecule type" value="Genomic_DNA"/>
</dbReference>
<dbReference type="Gene3D" id="3.40.50.1820">
    <property type="entry name" value="alpha/beta hydrolase"/>
    <property type="match status" value="1"/>
</dbReference>
<dbReference type="PANTHER" id="PTHR43433">
    <property type="entry name" value="HYDROLASE, ALPHA/BETA FOLD FAMILY PROTEIN"/>
    <property type="match status" value="1"/>
</dbReference>
<gene>
    <name evidence="2" type="ORF">GU243_17135</name>
</gene>
<evidence type="ECO:0000313" key="3">
    <source>
        <dbReference type="Proteomes" id="UP000464186"/>
    </source>
</evidence>
<evidence type="ECO:0000313" key="2">
    <source>
        <dbReference type="EMBL" id="QHK21150.1"/>
    </source>
</evidence>
<dbReference type="PANTHER" id="PTHR43433:SF5">
    <property type="entry name" value="AB HYDROLASE-1 DOMAIN-CONTAINING PROTEIN"/>
    <property type="match status" value="1"/>
</dbReference>